<dbReference type="InterPro" id="IPR001128">
    <property type="entry name" value="Cyt_P450"/>
</dbReference>
<sequence length="476" mass="54282">MQHLKNVAATHSCQPPTYEKPYFPINIHKAWAIVRQYQAQNVLSYFLNLFKVYGDTFVSRVLWLDIVVTCEPENIKQILQRRFDDFDIAPLRRHLFLPITPHGIFNCDGAEWIVVRKIFRTQFADTRAIVDLNMMEDHFQRMLERIPQDGQAVDLQNIFIRLITDVLGTIAVGEPLGSLSMDQKPETIAIEEALRHVKERIAQFGQTGPAHWLYNREKFRLASNLIREYIERFVRQAVQGSHDELASEDSARKRGVSFVQGAAYQTSDFASLRDQTTSIYLAGIDSVAGLLSSTFWFLSRDRRIFSKLKEDVLDNVGHDRPSYDQLSNSIYLRYVLNEAMRIMPGVPFNAKVANKDTWLPRGGGPDGTASILVKKGQIVSFWSWASHRNASIFGDDVEEFRPERWETIKGNVSGYIPFQPGPRVCPGQRIALAIASYFVIRLLQTFGSIENRDSKVWKEKLGLALSIENGVIVALS</sequence>
<dbReference type="InterPro" id="IPR047146">
    <property type="entry name" value="Cyt_P450_E_CYP52_fungi"/>
</dbReference>
<evidence type="ECO:0000256" key="3">
    <source>
        <dbReference type="ARBA" id="ARBA00022723"/>
    </source>
</evidence>
<dbReference type="GO" id="GO:0005506">
    <property type="term" value="F:iron ion binding"/>
    <property type="evidence" value="ECO:0007669"/>
    <property type="project" value="InterPro"/>
</dbReference>
<dbReference type="STRING" id="97972.A0A2V1D5N8"/>
<evidence type="ECO:0000256" key="6">
    <source>
        <dbReference type="ARBA" id="ARBA00023033"/>
    </source>
</evidence>
<keyword evidence="5 7" id="KW-0408">Iron</keyword>
<dbReference type="PRINTS" id="PR00385">
    <property type="entry name" value="P450"/>
</dbReference>
<comment type="similarity">
    <text evidence="2">Belongs to the cytochrome P450 family.</text>
</comment>
<reference evidence="8 9" key="1">
    <citation type="journal article" date="2018" name="Sci. Rep.">
        <title>Comparative genomics provides insights into the lifestyle and reveals functional heterogeneity of dark septate endophytic fungi.</title>
        <authorList>
            <person name="Knapp D.G."/>
            <person name="Nemeth J.B."/>
            <person name="Barry K."/>
            <person name="Hainaut M."/>
            <person name="Henrissat B."/>
            <person name="Johnson J."/>
            <person name="Kuo A."/>
            <person name="Lim J.H.P."/>
            <person name="Lipzen A."/>
            <person name="Nolan M."/>
            <person name="Ohm R.A."/>
            <person name="Tamas L."/>
            <person name="Grigoriev I.V."/>
            <person name="Spatafora J.W."/>
            <person name="Nagy L.G."/>
            <person name="Kovacs G.M."/>
        </authorList>
    </citation>
    <scope>NUCLEOTIDE SEQUENCE [LARGE SCALE GENOMIC DNA]</scope>
    <source>
        <strain evidence="8 9">DSE2036</strain>
    </source>
</reference>
<dbReference type="InterPro" id="IPR002401">
    <property type="entry name" value="Cyt_P450_E_grp-I"/>
</dbReference>
<gene>
    <name evidence="8" type="ORF">DM02DRAFT_541641</name>
</gene>
<accession>A0A2V1D5N8</accession>
<evidence type="ECO:0000256" key="4">
    <source>
        <dbReference type="ARBA" id="ARBA00023002"/>
    </source>
</evidence>
<dbReference type="AlphaFoldDB" id="A0A2V1D5N8"/>
<evidence type="ECO:0000313" key="8">
    <source>
        <dbReference type="EMBL" id="PVH93376.1"/>
    </source>
</evidence>
<dbReference type="Gene3D" id="1.10.630.10">
    <property type="entry name" value="Cytochrome P450"/>
    <property type="match status" value="1"/>
</dbReference>
<comment type="cofactor">
    <cofactor evidence="1 7">
        <name>heme</name>
        <dbReference type="ChEBI" id="CHEBI:30413"/>
    </cofactor>
</comment>
<keyword evidence="6" id="KW-0503">Monooxygenase</keyword>
<dbReference type="GO" id="GO:0020037">
    <property type="term" value="F:heme binding"/>
    <property type="evidence" value="ECO:0007669"/>
    <property type="project" value="InterPro"/>
</dbReference>
<dbReference type="Proteomes" id="UP000244855">
    <property type="component" value="Unassembled WGS sequence"/>
</dbReference>
<proteinExistence type="inferred from homology"/>
<organism evidence="8 9">
    <name type="scientific">Periconia macrospinosa</name>
    <dbReference type="NCBI Taxonomy" id="97972"/>
    <lineage>
        <taxon>Eukaryota</taxon>
        <taxon>Fungi</taxon>
        <taxon>Dikarya</taxon>
        <taxon>Ascomycota</taxon>
        <taxon>Pezizomycotina</taxon>
        <taxon>Dothideomycetes</taxon>
        <taxon>Pleosporomycetidae</taxon>
        <taxon>Pleosporales</taxon>
        <taxon>Massarineae</taxon>
        <taxon>Periconiaceae</taxon>
        <taxon>Periconia</taxon>
    </lineage>
</organism>
<dbReference type="PANTHER" id="PTHR24287:SF17">
    <property type="entry name" value="P450, PUTATIVE (EUROFUNG)-RELATED"/>
    <property type="match status" value="1"/>
</dbReference>
<keyword evidence="7" id="KW-0349">Heme</keyword>
<dbReference type="SUPFAM" id="SSF48264">
    <property type="entry name" value="Cytochrome P450"/>
    <property type="match status" value="1"/>
</dbReference>
<evidence type="ECO:0000256" key="5">
    <source>
        <dbReference type="ARBA" id="ARBA00023004"/>
    </source>
</evidence>
<keyword evidence="3 7" id="KW-0479">Metal-binding</keyword>
<dbReference type="InterPro" id="IPR036396">
    <property type="entry name" value="Cyt_P450_sf"/>
</dbReference>
<protein>
    <submittedName>
        <fullName evidence="8">Putative cytochrome P450 oxidoreductase/alkane hydroxylase</fullName>
    </submittedName>
</protein>
<evidence type="ECO:0000256" key="1">
    <source>
        <dbReference type="ARBA" id="ARBA00001971"/>
    </source>
</evidence>
<keyword evidence="4" id="KW-0560">Oxidoreductase</keyword>
<keyword evidence="9" id="KW-1185">Reference proteome</keyword>
<evidence type="ECO:0000256" key="2">
    <source>
        <dbReference type="ARBA" id="ARBA00010617"/>
    </source>
</evidence>
<dbReference type="GO" id="GO:0016705">
    <property type="term" value="F:oxidoreductase activity, acting on paired donors, with incorporation or reduction of molecular oxygen"/>
    <property type="evidence" value="ECO:0007669"/>
    <property type="project" value="InterPro"/>
</dbReference>
<evidence type="ECO:0000313" key="9">
    <source>
        <dbReference type="Proteomes" id="UP000244855"/>
    </source>
</evidence>
<dbReference type="PRINTS" id="PR00463">
    <property type="entry name" value="EP450I"/>
</dbReference>
<dbReference type="OrthoDB" id="1470350at2759"/>
<evidence type="ECO:0000256" key="7">
    <source>
        <dbReference type="PIRSR" id="PIRSR602401-1"/>
    </source>
</evidence>
<dbReference type="PANTHER" id="PTHR24287">
    <property type="entry name" value="P450, PUTATIVE (EUROFUNG)-RELATED"/>
    <property type="match status" value="1"/>
</dbReference>
<dbReference type="GO" id="GO:0004497">
    <property type="term" value="F:monooxygenase activity"/>
    <property type="evidence" value="ECO:0007669"/>
    <property type="project" value="UniProtKB-KW"/>
</dbReference>
<feature type="binding site" description="axial binding residue" evidence="7">
    <location>
        <position position="425"/>
    </location>
    <ligand>
        <name>heme</name>
        <dbReference type="ChEBI" id="CHEBI:30413"/>
    </ligand>
    <ligandPart>
        <name>Fe</name>
        <dbReference type="ChEBI" id="CHEBI:18248"/>
    </ligandPart>
</feature>
<dbReference type="Pfam" id="PF00067">
    <property type="entry name" value="p450"/>
    <property type="match status" value="1"/>
</dbReference>
<dbReference type="EMBL" id="KZ805593">
    <property type="protein sequence ID" value="PVH93376.1"/>
    <property type="molecule type" value="Genomic_DNA"/>
</dbReference>
<name>A0A2V1D5N8_9PLEO</name>